<proteinExistence type="predicted"/>
<name>A0ABU9FL46_9VIBR</name>
<keyword evidence="1" id="KW-0472">Membrane</keyword>
<evidence type="ECO:0000256" key="1">
    <source>
        <dbReference type="SAM" id="Phobius"/>
    </source>
</evidence>
<feature type="transmembrane region" description="Helical" evidence="1">
    <location>
        <begin position="18"/>
        <end position="38"/>
    </location>
</feature>
<keyword evidence="1" id="KW-0812">Transmembrane</keyword>
<keyword evidence="1" id="KW-1133">Transmembrane helix</keyword>
<sequence>MYNWFLETFSTSSEQAKLFSIVVSVVLAVLILLLNQWIISKRAKKELFVTKVEELLTTIYAYERISLDILSRLFNSTFADQATLDKMVESAEIADKLEMLCVLYFPEIIFESDDGQRIILKAHQDVEKVQGNYTHPNSSFATYQSSAKNLKELLNPLKESTKAIMKKHT</sequence>
<keyword evidence="3" id="KW-1185">Reference proteome</keyword>
<comment type="caution">
    <text evidence="2">The sequence shown here is derived from an EMBL/GenBank/DDBJ whole genome shotgun (WGS) entry which is preliminary data.</text>
</comment>
<gene>
    <name evidence="2" type="ORF">V8Z71_01290</name>
</gene>
<accession>A0ABU9FL46</accession>
<dbReference type="RefSeq" id="WP_341634061.1">
    <property type="nucleotide sequence ID" value="NZ_JBANDX010000001.1"/>
</dbReference>
<evidence type="ECO:0000313" key="2">
    <source>
        <dbReference type="EMBL" id="MEL0606923.1"/>
    </source>
</evidence>
<evidence type="ECO:0008006" key="4">
    <source>
        <dbReference type="Google" id="ProtNLM"/>
    </source>
</evidence>
<organism evidence="2 3">
    <name type="scientific">Vibrio echinoideorum</name>
    <dbReference type="NCBI Taxonomy" id="2100116"/>
    <lineage>
        <taxon>Bacteria</taxon>
        <taxon>Pseudomonadati</taxon>
        <taxon>Pseudomonadota</taxon>
        <taxon>Gammaproteobacteria</taxon>
        <taxon>Vibrionales</taxon>
        <taxon>Vibrionaceae</taxon>
        <taxon>Vibrio</taxon>
    </lineage>
</organism>
<dbReference type="EMBL" id="JBANDX010000001">
    <property type="protein sequence ID" value="MEL0606923.1"/>
    <property type="molecule type" value="Genomic_DNA"/>
</dbReference>
<protein>
    <recommendedName>
        <fullName evidence="4">DUF4760 domain-containing protein</fullName>
    </recommendedName>
</protein>
<dbReference type="Proteomes" id="UP001377160">
    <property type="component" value="Unassembled WGS sequence"/>
</dbReference>
<evidence type="ECO:0000313" key="3">
    <source>
        <dbReference type="Proteomes" id="UP001377160"/>
    </source>
</evidence>
<reference evidence="2 3" key="1">
    <citation type="submission" date="2024-02" db="EMBL/GenBank/DDBJ databases">
        <title>Bacteria isolated from the canopy kelp, Nereocystis luetkeana.</title>
        <authorList>
            <person name="Pfister C.A."/>
            <person name="Younker I.T."/>
            <person name="Light S.H."/>
        </authorList>
    </citation>
    <scope>NUCLEOTIDE SEQUENCE [LARGE SCALE GENOMIC DNA]</scope>
    <source>
        <strain evidence="2 3">TI.1.15</strain>
    </source>
</reference>